<proteinExistence type="inferred from homology"/>
<dbReference type="OrthoDB" id="1859733at2759"/>
<evidence type="ECO:0000256" key="3">
    <source>
        <dbReference type="ARBA" id="ARBA00022552"/>
    </source>
</evidence>
<dbReference type="Pfam" id="PF01269">
    <property type="entry name" value="Fibrillarin"/>
    <property type="match status" value="1"/>
</dbReference>
<keyword evidence="3" id="KW-0698">rRNA processing</keyword>
<evidence type="ECO:0000256" key="7">
    <source>
        <dbReference type="ARBA" id="ARBA00022884"/>
    </source>
</evidence>
<accession>A0A835HGT6</accession>
<keyword evidence="8" id="KW-0539">Nucleus</keyword>
<dbReference type="Gene3D" id="3.30.200.20">
    <property type="entry name" value="Phosphorylase Kinase, domain 1"/>
    <property type="match status" value="1"/>
</dbReference>
<dbReference type="GO" id="GO:0031428">
    <property type="term" value="C:box C/D methylation guide snoRNP complex"/>
    <property type="evidence" value="ECO:0007669"/>
    <property type="project" value="TreeGrafter"/>
</dbReference>
<dbReference type="PANTHER" id="PTHR10335:SF0">
    <property type="entry name" value="RRNA 2'-O-METHYLTRANSFERASE FIBRILLARIN 1-RELATED"/>
    <property type="match status" value="1"/>
</dbReference>
<dbReference type="SMART" id="SM01206">
    <property type="entry name" value="Fibrillarin"/>
    <property type="match status" value="1"/>
</dbReference>
<dbReference type="GO" id="GO:0003723">
    <property type="term" value="F:RNA binding"/>
    <property type="evidence" value="ECO:0007669"/>
    <property type="project" value="UniProtKB-KW"/>
</dbReference>
<reference evidence="10 11" key="1">
    <citation type="submission" date="2020-10" db="EMBL/GenBank/DDBJ databases">
        <title>The Coptis chinensis genome and diversification of protoberbering-type alkaloids.</title>
        <authorList>
            <person name="Wang B."/>
            <person name="Shu S."/>
            <person name="Song C."/>
            <person name="Liu Y."/>
        </authorList>
    </citation>
    <scope>NUCLEOTIDE SEQUENCE [LARGE SCALE GENOMIC DNA]</scope>
    <source>
        <strain evidence="10">HL-2020</strain>
        <tissue evidence="10">Leaf</tissue>
    </source>
</reference>
<sequence>MRPPARGGRGGGGMKGRTKVVAEPHKHEGVFIAKVKKDCLLTKNLVPGEAVYGEKCVAVQSEDGTKLEYRVWNPFRSKLAPAILCGLVNFYIVPGVKKERKLPNIQKILNVKYKNEIGEDLINFLHLASLGINILQWWHVVSTSKISFVLANAHTQLKHPA</sequence>
<comment type="similarity">
    <text evidence="2">Belongs to the methyltransferase superfamily. Fibrillarin family.</text>
</comment>
<evidence type="ECO:0000256" key="5">
    <source>
        <dbReference type="ARBA" id="ARBA00022679"/>
    </source>
</evidence>
<dbReference type="FunFam" id="3.30.200.20:FF:000056">
    <property type="entry name" value="Fibrillarin like 1"/>
    <property type="match status" value="1"/>
</dbReference>
<evidence type="ECO:0000313" key="10">
    <source>
        <dbReference type="EMBL" id="KAF9598776.1"/>
    </source>
</evidence>
<evidence type="ECO:0000313" key="11">
    <source>
        <dbReference type="Proteomes" id="UP000631114"/>
    </source>
</evidence>
<evidence type="ECO:0000256" key="2">
    <source>
        <dbReference type="ARBA" id="ARBA00010632"/>
    </source>
</evidence>
<evidence type="ECO:0000256" key="9">
    <source>
        <dbReference type="ARBA" id="ARBA00023274"/>
    </source>
</evidence>
<keyword evidence="11" id="KW-1185">Reference proteome</keyword>
<dbReference type="GO" id="GO:0008649">
    <property type="term" value="F:rRNA methyltransferase activity"/>
    <property type="evidence" value="ECO:0007669"/>
    <property type="project" value="TreeGrafter"/>
</dbReference>
<evidence type="ECO:0000256" key="1">
    <source>
        <dbReference type="ARBA" id="ARBA00004604"/>
    </source>
</evidence>
<keyword evidence="9" id="KW-0687">Ribonucleoprotein</keyword>
<evidence type="ECO:0000256" key="4">
    <source>
        <dbReference type="ARBA" id="ARBA00022603"/>
    </source>
</evidence>
<dbReference type="Proteomes" id="UP000631114">
    <property type="component" value="Unassembled WGS sequence"/>
</dbReference>
<dbReference type="GO" id="GO:0032040">
    <property type="term" value="C:small-subunit processome"/>
    <property type="evidence" value="ECO:0007669"/>
    <property type="project" value="TreeGrafter"/>
</dbReference>
<dbReference type="GO" id="GO:1990259">
    <property type="term" value="F:histone H2AQ104 methyltransferase activity"/>
    <property type="evidence" value="ECO:0007669"/>
    <property type="project" value="TreeGrafter"/>
</dbReference>
<comment type="subcellular location">
    <subcellularLocation>
        <location evidence="1">Nucleus</location>
        <location evidence="1">Nucleolus</location>
    </subcellularLocation>
</comment>
<dbReference type="PRINTS" id="PR00052">
    <property type="entry name" value="FIBRILLARIN"/>
</dbReference>
<dbReference type="InterPro" id="IPR000692">
    <property type="entry name" value="Fibrillarin"/>
</dbReference>
<dbReference type="PANTHER" id="PTHR10335">
    <property type="entry name" value="RRNA 2-O-METHYLTRANSFERASE FIBRILLARIN"/>
    <property type="match status" value="1"/>
</dbReference>
<dbReference type="EMBL" id="JADFTS010000007">
    <property type="protein sequence ID" value="KAF9598776.1"/>
    <property type="molecule type" value="Genomic_DNA"/>
</dbReference>
<keyword evidence="6" id="KW-0949">S-adenosyl-L-methionine</keyword>
<dbReference type="GO" id="GO:0000494">
    <property type="term" value="P:box C/D sno(s)RNA 3'-end processing"/>
    <property type="evidence" value="ECO:0007669"/>
    <property type="project" value="TreeGrafter"/>
</dbReference>
<keyword evidence="7" id="KW-0694">RNA-binding</keyword>
<evidence type="ECO:0000256" key="8">
    <source>
        <dbReference type="ARBA" id="ARBA00023242"/>
    </source>
</evidence>
<organism evidence="10 11">
    <name type="scientific">Coptis chinensis</name>
    <dbReference type="NCBI Taxonomy" id="261450"/>
    <lineage>
        <taxon>Eukaryota</taxon>
        <taxon>Viridiplantae</taxon>
        <taxon>Streptophyta</taxon>
        <taxon>Embryophyta</taxon>
        <taxon>Tracheophyta</taxon>
        <taxon>Spermatophyta</taxon>
        <taxon>Magnoliopsida</taxon>
        <taxon>Ranunculales</taxon>
        <taxon>Ranunculaceae</taxon>
        <taxon>Coptidoideae</taxon>
        <taxon>Coptis</taxon>
    </lineage>
</organism>
<evidence type="ECO:0000256" key="6">
    <source>
        <dbReference type="ARBA" id="ARBA00022691"/>
    </source>
</evidence>
<keyword evidence="5" id="KW-0808">Transferase</keyword>
<dbReference type="AlphaFoldDB" id="A0A835HGT6"/>
<gene>
    <name evidence="10" type="ORF">IFM89_031444</name>
</gene>
<keyword evidence="4" id="KW-0489">Methyltransferase</keyword>
<protein>
    <submittedName>
        <fullName evidence="10">Uncharacterized protein</fullName>
    </submittedName>
</protein>
<comment type="caution">
    <text evidence="10">The sequence shown here is derived from an EMBL/GenBank/DDBJ whole genome shotgun (WGS) entry which is preliminary data.</text>
</comment>
<name>A0A835HGT6_9MAGN</name>